<comment type="similarity">
    <text evidence="5">Belongs to the APC3/CDC27 family.</text>
</comment>
<dbReference type="EMBL" id="ML119127">
    <property type="protein sequence ID" value="RPB12747.1"/>
    <property type="molecule type" value="Genomic_DNA"/>
</dbReference>
<evidence type="ECO:0000256" key="6">
    <source>
        <dbReference type="PROSITE-ProRule" id="PRU00339"/>
    </source>
</evidence>
<feature type="repeat" description="TPR" evidence="6">
    <location>
        <begin position="604"/>
        <end position="637"/>
    </location>
</feature>
<reference evidence="8 9" key="1">
    <citation type="journal article" date="2018" name="Nat. Ecol. Evol.">
        <title>Pezizomycetes genomes reveal the molecular basis of ectomycorrhizal truffle lifestyle.</title>
        <authorList>
            <person name="Murat C."/>
            <person name="Payen T."/>
            <person name="Noel B."/>
            <person name="Kuo A."/>
            <person name="Morin E."/>
            <person name="Chen J."/>
            <person name="Kohler A."/>
            <person name="Krizsan K."/>
            <person name="Balestrini R."/>
            <person name="Da Silva C."/>
            <person name="Montanini B."/>
            <person name="Hainaut M."/>
            <person name="Levati E."/>
            <person name="Barry K.W."/>
            <person name="Belfiori B."/>
            <person name="Cichocki N."/>
            <person name="Clum A."/>
            <person name="Dockter R.B."/>
            <person name="Fauchery L."/>
            <person name="Guy J."/>
            <person name="Iotti M."/>
            <person name="Le Tacon F."/>
            <person name="Lindquist E.A."/>
            <person name="Lipzen A."/>
            <person name="Malagnac F."/>
            <person name="Mello A."/>
            <person name="Molinier V."/>
            <person name="Miyauchi S."/>
            <person name="Poulain J."/>
            <person name="Riccioni C."/>
            <person name="Rubini A."/>
            <person name="Sitrit Y."/>
            <person name="Splivallo R."/>
            <person name="Traeger S."/>
            <person name="Wang M."/>
            <person name="Zifcakova L."/>
            <person name="Wipf D."/>
            <person name="Zambonelli A."/>
            <person name="Paolocci F."/>
            <person name="Nowrousian M."/>
            <person name="Ottonello S."/>
            <person name="Baldrian P."/>
            <person name="Spatafora J.W."/>
            <person name="Henrissat B."/>
            <person name="Nagy L.G."/>
            <person name="Aury J.M."/>
            <person name="Wincker P."/>
            <person name="Grigoriev I.V."/>
            <person name="Bonfante P."/>
            <person name="Martin F.M."/>
        </authorList>
    </citation>
    <scope>NUCLEOTIDE SEQUENCE [LARGE SCALE GENOMIC DNA]</scope>
    <source>
        <strain evidence="8 9">CCBAS932</strain>
    </source>
</reference>
<dbReference type="InterPro" id="IPR019734">
    <property type="entry name" value="TPR_rpt"/>
</dbReference>
<feature type="repeat" description="TPR" evidence="6">
    <location>
        <begin position="128"/>
        <end position="161"/>
    </location>
</feature>
<dbReference type="SMART" id="SM00028">
    <property type="entry name" value="TPR"/>
    <property type="match status" value="8"/>
</dbReference>
<feature type="compositionally biased region" description="Low complexity" evidence="7">
    <location>
        <begin position="321"/>
        <end position="347"/>
    </location>
</feature>
<feature type="compositionally biased region" description="Polar residues" evidence="7">
    <location>
        <begin position="414"/>
        <end position="427"/>
    </location>
</feature>
<keyword evidence="4" id="KW-0539">Nucleus</keyword>
<dbReference type="GO" id="GO:0016567">
    <property type="term" value="P:protein ubiquitination"/>
    <property type="evidence" value="ECO:0007669"/>
    <property type="project" value="TreeGrafter"/>
</dbReference>
<feature type="repeat" description="TPR" evidence="6">
    <location>
        <begin position="638"/>
        <end position="671"/>
    </location>
</feature>
<dbReference type="InParanoid" id="A0A3N4KQI0"/>
<evidence type="ECO:0000256" key="4">
    <source>
        <dbReference type="ARBA" id="ARBA00023242"/>
    </source>
</evidence>
<dbReference type="PANTHER" id="PTHR12558">
    <property type="entry name" value="CELL DIVISION CYCLE 16,23,27"/>
    <property type="match status" value="1"/>
</dbReference>
<dbReference type="GO" id="GO:0031145">
    <property type="term" value="P:anaphase-promoting complex-dependent catabolic process"/>
    <property type="evidence" value="ECO:0007669"/>
    <property type="project" value="TreeGrafter"/>
</dbReference>
<evidence type="ECO:0000256" key="2">
    <source>
        <dbReference type="ARBA" id="ARBA00022737"/>
    </source>
</evidence>
<dbReference type="PROSITE" id="PS50005">
    <property type="entry name" value="TPR"/>
    <property type="match status" value="5"/>
</dbReference>
<feature type="compositionally biased region" description="Polar residues" evidence="7">
    <location>
        <begin position="377"/>
        <end position="391"/>
    </location>
</feature>
<dbReference type="FunCoup" id="A0A3N4KQI0">
    <property type="interactions" value="852"/>
</dbReference>
<dbReference type="GO" id="GO:0007091">
    <property type="term" value="P:metaphase/anaphase transition of mitotic cell cycle"/>
    <property type="evidence" value="ECO:0007669"/>
    <property type="project" value="TreeGrafter"/>
</dbReference>
<gene>
    <name evidence="8" type="ORF">P167DRAFT_574110</name>
</gene>
<proteinExistence type="inferred from homology"/>
<evidence type="ECO:0000313" key="8">
    <source>
        <dbReference type="EMBL" id="RPB12747.1"/>
    </source>
</evidence>
<dbReference type="GO" id="GO:0005680">
    <property type="term" value="C:anaphase-promoting complex"/>
    <property type="evidence" value="ECO:0007669"/>
    <property type="project" value="TreeGrafter"/>
</dbReference>
<dbReference type="Gene3D" id="1.25.40.10">
    <property type="entry name" value="Tetratricopeptide repeat domain"/>
    <property type="match status" value="4"/>
</dbReference>
<dbReference type="SUPFAM" id="SSF48452">
    <property type="entry name" value="TPR-like"/>
    <property type="match status" value="3"/>
</dbReference>
<evidence type="ECO:0000256" key="7">
    <source>
        <dbReference type="SAM" id="MobiDB-lite"/>
    </source>
</evidence>
<dbReference type="PROSITE" id="PS50293">
    <property type="entry name" value="TPR_REGION"/>
    <property type="match status" value="1"/>
</dbReference>
<dbReference type="AlphaFoldDB" id="A0A3N4KQI0"/>
<dbReference type="Pfam" id="PF00515">
    <property type="entry name" value="TPR_1"/>
    <property type="match status" value="2"/>
</dbReference>
<dbReference type="STRING" id="1392247.A0A3N4KQI0"/>
<evidence type="ECO:0000313" key="9">
    <source>
        <dbReference type="Proteomes" id="UP000277580"/>
    </source>
</evidence>
<evidence type="ECO:0000256" key="3">
    <source>
        <dbReference type="ARBA" id="ARBA00022803"/>
    </source>
</evidence>
<accession>A0A3N4KQI0</accession>
<keyword evidence="2" id="KW-0677">Repeat</keyword>
<feature type="repeat" description="TPR" evidence="6">
    <location>
        <begin position="672"/>
        <end position="705"/>
    </location>
</feature>
<feature type="compositionally biased region" description="Basic and acidic residues" evidence="7">
    <location>
        <begin position="311"/>
        <end position="320"/>
    </location>
</feature>
<dbReference type="Pfam" id="PF12895">
    <property type="entry name" value="ANAPC3"/>
    <property type="match status" value="1"/>
</dbReference>
<keyword evidence="9" id="KW-1185">Reference proteome</keyword>
<dbReference type="Proteomes" id="UP000277580">
    <property type="component" value="Unassembled WGS sequence"/>
</dbReference>
<evidence type="ECO:0000256" key="1">
    <source>
        <dbReference type="ARBA" id="ARBA00004123"/>
    </source>
</evidence>
<dbReference type="PANTHER" id="PTHR12558:SF13">
    <property type="entry name" value="CELL DIVISION CYCLE PROTEIN 27 HOMOLOG"/>
    <property type="match status" value="1"/>
</dbReference>
<evidence type="ECO:0000256" key="5">
    <source>
        <dbReference type="ARBA" id="ARBA00038210"/>
    </source>
</evidence>
<feature type="repeat" description="TPR" evidence="6">
    <location>
        <begin position="774"/>
        <end position="807"/>
    </location>
</feature>
<dbReference type="Pfam" id="PF13181">
    <property type="entry name" value="TPR_8"/>
    <property type="match status" value="1"/>
</dbReference>
<organism evidence="8 9">
    <name type="scientific">Morchella conica CCBAS932</name>
    <dbReference type="NCBI Taxonomy" id="1392247"/>
    <lineage>
        <taxon>Eukaryota</taxon>
        <taxon>Fungi</taxon>
        <taxon>Dikarya</taxon>
        <taxon>Ascomycota</taxon>
        <taxon>Pezizomycotina</taxon>
        <taxon>Pezizomycetes</taxon>
        <taxon>Pezizales</taxon>
        <taxon>Morchellaceae</taxon>
        <taxon>Morchella</taxon>
    </lineage>
</organism>
<dbReference type="FunFam" id="1.25.40.10:FF:000018">
    <property type="entry name" value="Cell division cycle protein 27 homolog B"/>
    <property type="match status" value="1"/>
</dbReference>
<dbReference type="InterPro" id="IPR011990">
    <property type="entry name" value="TPR-like_helical_dom_sf"/>
</dbReference>
<feature type="compositionally biased region" description="Basic and acidic residues" evidence="7">
    <location>
        <begin position="357"/>
        <end position="374"/>
    </location>
</feature>
<feature type="region of interest" description="Disordered" evidence="7">
    <location>
        <begin position="281"/>
        <end position="474"/>
    </location>
</feature>
<sequence>MSPAIQQPHVIAQFRQLIWQALDTESLPTALFVAERLLAYDPKSADSVHIHAVCLYRDGQYQAALHVAKNWSKHVGCAYVYAQCCLKLGGGKESEGVSVLEGCRRQWTGTSSWSQHSDTERRAIPDAASITFLIGKLWHALGDIKKAVEAYVVAVKINPFLWEAFIGLCETGVNLRVNNIFKPTAEMLESLKLPSASSLSVSGTIPEENASVNGLRNASENLQNDPFSSSNGGARDRDLAFNNHPSFFNRLNEGLGNIGEVETPTAQSSNPSSHEMLGGGNMNAIPEKPPPVRKTRATTTEITARKLSSRNTREISDNSKRSTTTTTISQESTTTAAPARRSTRLTSKFTSKLGVGAERETRLATKEREREAKKIKSTGSRSRSLHISSGTGAAAKEREKERDKGGNSEDVNVRNGSSTTTTVSIEFTESPESKRATRATTATIASKRKQMASADPSLTRIRKKQMTDAAAAQKPIAAAPTVTLKPLTDSKKEEAMYYVLDLFKKLGTGYFSLSRFHCKDALQILSTLPTSQKETPWVQSAIGRAQYEMANYADAERSFLKVRQLDPVRTKDMEVFSTILWHQRKDVELSYLAHELVELDRLSPESWCALGNCFSLQRDHDQALKCFKRATQLNPKLAYAFTLQGHEHVSNEEYEKALSSYRSAIAADSRHYNAWYGLGKVFEKMGKYDIAEKHFRTATKINPTNAVLVCCVGMVLEKTKDYTGALGQYKIACEMAPGSALSRFKKARTLMSLKMYPSALNELKILKDIAPDEANVHFLLGKLYKLLKDKKNAIKHFTDAMNLDPKAGHLIKDAIENLDDDDDSYSAEDPEVNRFLDH</sequence>
<dbReference type="GO" id="GO:0005737">
    <property type="term" value="C:cytoplasm"/>
    <property type="evidence" value="ECO:0007669"/>
    <property type="project" value="TreeGrafter"/>
</dbReference>
<dbReference type="OrthoDB" id="329563at2759"/>
<feature type="compositionally biased region" description="Basic and acidic residues" evidence="7">
    <location>
        <begin position="395"/>
        <end position="407"/>
    </location>
</feature>
<name>A0A3N4KQI0_9PEZI</name>
<keyword evidence="3 6" id="KW-0802">TPR repeat</keyword>
<comment type="subcellular location">
    <subcellularLocation>
        <location evidence="1">Nucleus</location>
    </subcellularLocation>
</comment>
<protein>
    <submittedName>
        <fullName evidence="8">TPR-like protein</fullName>
    </submittedName>
</protein>
<dbReference type="GO" id="GO:0051301">
    <property type="term" value="P:cell division"/>
    <property type="evidence" value="ECO:0007669"/>
    <property type="project" value="TreeGrafter"/>
</dbReference>